<dbReference type="GO" id="GO:0006979">
    <property type="term" value="P:response to oxidative stress"/>
    <property type="evidence" value="ECO:0007669"/>
    <property type="project" value="TreeGrafter"/>
</dbReference>
<evidence type="ECO:0000313" key="7">
    <source>
        <dbReference type="EMBL" id="ACL10861.1"/>
    </source>
</evidence>
<dbReference type="PANTHER" id="PTHR32154:SF14">
    <property type="entry name" value="2-OXOGLUTARATE SYNTHASE SUBUNIT KORA"/>
    <property type="match status" value="1"/>
</dbReference>
<dbReference type="InterPro" id="IPR033412">
    <property type="entry name" value="PFOR_II"/>
</dbReference>
<evidence type="ECO:0000256" key="1">
    <source>
        <dbReference type="ARBA" id="ARBA00011631"/>
    </source>
</evidence>
<dbReference type="GeneID" id="7170753"/>
<dbReference type="Proteomes" id="UP000006903">
    <property type="component" value="Chromosome"/>
</dbReference>
<dbReference type="KEGG" id="dka:DKAM_0535"/>
<dbReference type="EMBL" id="CP001140">
    <property type="protein sequence ID" value="ACL10861.1"/>
    <property type="molecule type" value="Genomic_DNA"/>
</dbReference>
<accession>B8D430</accession>
<dbReference type="InterPro" id="IPR002880">
    <property type="entry name" value="Pyrv_Fd/Flavodoxin_OxRdtase_N"/>
</dbReference>
<dbReference type="InterPro" id="IPR029061">
    <property type="entry name" value="THDP-binding"/>
</dbReference>
<dbReference type="STRING" id="490899.DKAM_0535"/>
<proteinExistence type="predicted"/>
<dbReference type="SUPFAM" id="SSF52922">
    <property type="entry name" value="TK C-terminal domain-like"/>
    <property type="match status" value="1"/>
</dbReference>
<feature type="domain" description="Pyruvate flavodoxin/ferredoxin oxidoreductase pyrimidine binding" evidence="5">
    <location>
        <begin position="14"/>
        <end position="237"/>
    </location>
</feature>
<gene>
    <name evidence="7" type="ordered locus">DKAM_0535</name>
</gene>
<dbReference type="RefSeq" id="WP_012608203.1">
    <property type="nucleotide sequence ID" value="NC_011766.1"/>
</dbReference>
<dbReference type="HOGENOM" id="CLU_017038_0_1_2"/>
<reference evidence="7 8" key="1">
    <citation type="journal article" date="2009" name="J. Bacteriol.">
        <title>Complete genome sequence of the anaerobic, protein-degrading hyperthermophilic crenarchaeon Desulfurococcus kamchatkensis.</title>
        <authorList>
            <person name="Ravin N.V."/>
            <person name="Mardanov A.V."/>
            <person name="Beletsky A.V."/>
            <person name="Kublanov I.V."/>
            <person name="Kolganova T.V."/>
            <person name="Lebedinsky A.V."/>
            <person name="Chernyh N.A."/>
            <person name="Bonch-Osmolovskaya E.A."/>
            <person name="Skryabin K.G."/>
        </authorList>
    </citation>
    <scope>NUCLEOTIDE SEQUENCE [LARGE SCALE GENOMIC DNA]</scope>
    <source>
        <strain evidence="8">DSM 18924 / JCM 16383 / VKM B-2413 / 1221n</strain>
    </source>
</reference>
<dbReference type="GO" id="GO:0018491">
    <property type="term" value="F:2-oxobutyrate synthase activity"/>
    <property type="evidence" value="ECO:0007669"/>
    <property type="project" value="UniProtKB-ARBA"/>
</dbReference>
<dbReference type="Gene3D" id="3.40.50.920">
    <property type="match status" value="1"/>
</dbReference>
<evidence type="ECO:0000259" key="5">
    <source>
        <dbReference type="Pfam" id="PF01855"/>
    </source>
</evidence>
<dbReference type="CDD" id="cd07034">
    <property type="entry name" value="TPP_PYR_PFOR_IOR-alpha_like"/>
    <property type="match status" value="1"/>
</dbReference>
<keyword evidence="3" id="KW-0560">Oxidoreductase</keyword>
<dbReference type="SUPFAM" id="SSF52518">
    <property type="entry name" value="Thiamin diphosphate-binding fold (THDP-binding)"/>
    <property type="match status" value="1"/>
</dbReference>
<dbReference type="Gene3D" id="3.40.50.970">
    <property type="match status" value="1"/>
</dbReference>
<dbReference type="EC" id="1.2.7.11" evidence="2"/>
<comment type="catalytic activity">
    <reaction evidence="4">
        <text>a 2-oxocarboxylate + 2 oxidized [2Fe-2S]-[ferredoxin] + CoA = an acyl-CoA + 2 reduced [2Fe-2S]-[ferredoxin] + CO2 + H(+)</text>
        <dbReference type="Rhea" id="RHEA:42316"/>
        <dbReference type="Rhea" id="RHEA-COMP:10000"/>
        <dbReference type="Rhea" id="RHEA-COMP:10001"/>
        <dbReference type="ChEBI" id="CHEBI:15378"/>
        <dbReference type="ChEBI" id="CHEBI:16526"/>
        <dbReference type="ChEBI" id="CHEBI:33737"/>
        <dbReference type="ChEBI" id="CHEBI:33738"/>
        <dbReference type="ChEBI" id="CHEBI:35179"/>
        <dbReference type="ChEBI" id="CHEBI:57287"/>
        <dbReference type="ChEBI" id="CHEBI:58342"/>
        <dbReference type="EC" id="1.2.7.11"/>
    </reaction>
</comment>
<dbReference type="GO" id="GO:0019164">
    <property type="term" value="F:pyruvate synthase activity"/>
    <property type="evidence" value="ECO:0007669"/>
    <property type="project" value="UniProtKB-ARBA"/>
</dbReference>
<comment type="subunit">
    <text evidence="1">Heterodimer composed of an alpha and a beta subunit.</text>
</comment>
<dbReference type="Pfam" id="PF01855">
    <property type="entry name" value="POR_N"/>
    <property type="match status" value="1"/>
</dbReference>
<evidence type="ECO:0000256" key="3">
    <source>
        <dbReference type="ARBA" id="ARBA00023002"/>
    </source>
</evidence>
<dbReference type="InterPro" id="IPR009014">
    <property type="entry name" value="Transketo_C/PFOR_II"/>
</dbReference>
<name>B8D430_DESA1</name>
<dbReference type="AlphaFoldDB" id="B8D430"/>
<dbReference type="InterPro" id="IPR050722">
    <property type="entry name" value="Pyruvate:ferred/Flavod_OxRd"/>
</dbReference>
<dbReference type="Pfam" id="PF17147">
    <property type="entry name" value="PFOR_II"/>
    <property type="match status" value="1"/>
</dbReference>
<organism evidence="7 8">
    <name type="scientific">Desulfurococcus amylolyticus (strain DSM 18924 / JCM 16383 / VKM B-2413 / 1221n)</name>
    <name type="common">Desulfurococcus kamchatkensis</name>
    <dbReference type="NCBI Taxonomy" id="490899"/>
    <lineage>
        <taxon>Archaea</taxon>
        <taxon>Thermoproteota</taxon>
        <taxon>Thermoprotei</taxon>
        <taxon>Desulfurococcales</taxon>
        <taxon>Desulfurococcaceae</taxon>
        <taxon>Desulfurococcus</taxon>
    </lineage>
</organism>
<sequence length="374" mass="41796">MRKTFASGNMAIAEAAIVAGLKFYAGYPITPSSEIMEYLAEHLPGQGGIVIQMEDEIASINAIIGASWAGAKAMTATSGPGLSLMAEGIGLAVMSETPIVIVDVMRTGPSTGVPTKTTQADVFQVRWLTHGDYIIPSYIPWSVQEAYDLTIKAFNTAEKLRTPVILLSDAVIAHLWEPLVIYERGEVEIIERRKPTSKDNYKPYMPGDDLIPPMACFGEGYNVLVESLTHDERGYYAPTNTYHKNSVLRLMLKIVKNISYVYEQETYMVDDAEVLLVSYGSTARTVYAAIRELRRRGVKAGMLRPKTLWPLDEERIYNSVSSRIDRVIVVENNMGKLFLDMKRIFRDREVYSAPVVSLELPTVKEVIEAVEQWL</sequence>
<dbReference type="FunFam" id="3.40.50.970:FF:000022">
    <property type="entry name" value="2-oxoglutarate ferredoxin oxidoreductase alpha subunit"/>
    <property type="match status" value="1"/>
</dbReference>
<evidence type="ECO:0000256" key="2">
    <source>
        <dbReference type="ARBA" id="ARBA00012691"/>
    </source>
</evidence>
<evidence type="ECO:0000313" key="8">
    <source>
        <dbReference type="Proteomes" id="UP000006903"/>
    </source>
</evidence>
<evidence type="ECO:0000259" key="6">
    <source>
        <dbReference type="Pfam" id="PF17147"/>
    </source>
</evidence>
<dbReference type="NCBIfam" id="NF006412">
    <property type="entry name" value="PRK08659.1"/>
    <property type="match status" value="1"/>
</dbReference>
<dbReference type="eggNOG" id="arCOG01607">
    <property type="taxonomic scope" value="Archaea"/>
</dbReference>
<evidence type="ECO:0000256" key="4">
    <source>
        <dbReference type="ARBA" id="ARBA00048893"/>
    </source>
</evidence>
<protein>
    <recommendedName>
        <fullName evidence="2">2-oxoacid oxidoreductase (ferredoxin)</fullName>
        <ecNumber evidence="2">1.2.7.11</ecNumber>
    </recommendedName>
</protein>
<dbReference type="PANTHER" id="PTHR32154">
    <property type="entry name" value="PYRUVATE-FLAVODOXIN OXIDOREDUCTASE-RELATED"/>
    <property type="match status" value="1"/>
</dbReference>
<feature type="domain" description="Pyruvate:ferredoxin oxidoreductase core" evidence="6">
    <location>
        <begin position="272"/>
        <end position="349"/>
    </location>
</feature>